<name>A0ABP0U2D0_9BRYO</name>
<evidence type="ECO:0000313" key="2">
    <source>
        <dbReference type="Proteomes" id="UP001497512"/>
    </source>
</evidence>
<dbReference type="EMBL" id="OZ019910">
    <property type="protein sequence ID" value="CAK9211346.1"/>
    <property type="molecule type" value="Genomic_DNA"/>
</dbReference>
<keyword evidence="2" id="KW-1185">Reference proteome</keyword>
<sequence>MKQLTYDCTPILLKKLLDINTKQTPCKKTWDVLESTRLKDFKCPRWRAQLKLVKAPPSIRVWLPNLSPHIFKQYREIFETRPNLIRPWNSQLQHVYGAITHQFSSIYSVEGKHGARLIVYQDRDDKTLTTFWPLFYFSQGHDQHVFYALKLDYLETRWATIDPSYVAQQHKPSTKQHPTFIDSCMCQNFQASKCCCHVGQPHHCHLHHASKCNCHCQKSHSDHQSPYHAMCTNHDHAHKVECGLECQKKKLEKRVEWVE</sequence>
<gene>
    <name evidence="1" type="ORF">CSSPTR1EN2_LOCUS10613</name>
</gene>
<organism evidence="1 2">
    <name type="scientific">Sphagnum troendelagicum</name>
    <dbReference type="NCBI Taxonomy" id="128251"/>
    <lineage>
        <taxon>Eukaryota</taxon>
        <taxon>Viridiplantae</taxon>
        <taxon>Streptophyta</taxon>
        <taxon>Embryophyta</taxon>
        <taxon>Bryophyta</taxon>
        <taxon>Sphagnophytina</taxon>
        <taxon>Sphagnopsida</taxon>
        <taxon>Sphagnales</taxon>
        <taxon>Sphagnaceae</taxon>
        <taxon>Sphagnum</taxon>
    </lineage>
</organism>
<proteinExistence type="predicted"/>
<evidence type="ECO:0000313" key="1">
    <source>
        <dbReference type="EMBL" id="CAK9211346.1"/>
    </source>
</evidence>
<dbReference type="Proteomes" id="UP001497512">
    <property type="component" value="Chromosome 18"/>
</dbReference>
<accession>A0ABP0U2D0</accession>
<protein>
    <submittedName>
        <fullName evidence="1">Uncharacterized protein</fullName>
    </submittedName>
</protein>
<reference evidence="1" key="1">
    <citation type="submission" date="2024-02" db="EMBL/GenBank/DDBJ databases">
        <authorList>
            <consortium name="ELIXIR-Norway"/>
            <consortium name="Elixir Norway"/>
        </authorList>
    </citation>
    <scope>NUCLEOTIDE SEQUENCE</scope>
</reference>